<keyword evidence="3 8" id="KW-0963">Cytoplasm</keyword>
<dbReference type="RefSeq" id="WP_005585162.1">
    <property type="nucleotide sequence ID" value="NZ_LT669839.1"/>
</dbReference>
<comment type="similarity">
    <text evidence="8">Belongs to the RNR ribonuclease family. RNase R subfamily.</text>
</comment>
<evidence type="ECO:0000259" key="9">
    <source>
        <dbReference type="PROSITE" id="PS50126"/>
    </source>
</evidence>
<dbReference type="FunFam" id="2.40.50.140:FF:000213">
    <property type="entry name" value="Ribonuclease R"/>
    <property type="match status" value="1"/>
</dbReference>
<proteinExistence type="inferred from homology"/>
<dbReference type="Gene3D" id="2.40.50.140">
    <property type="entry name" value="Nucleic acid-binding proteins"/>
    <property type="match status" value="3"/>
</dbReference>
<dbReference type="PANTHER" id="PTHR23355">
    <property type="entry name" value="RIBONUCLEASE"/>
    <property type="match status" value="1"/>
</dbReference>
<dbReference type="Pfam" id="PF08206">
    <property type="entry name" value="OB_RNB"/>
    <property type="match status" value="1"/>
</dbReference>
<accession>M1ZB91</accession>
<dbReference type="GO" id="GO:0005829">
    <property type="term" value="C:cytosol"/>
    <property type="evidence" value="ECO:0007669"/>
    <property type="project" value="TreeGrafter"/>
</dbReference>
<evidence type="ECO:0000256" key="1">
    <source>
        <dbReference type="ARBA" id="ARBA00001849"/>
    </source>
</evidence>
<comment type="catalytic activity">
    <reaction evidence="1 8">
        <text>Exonucleolytic cleavage in the 3'- to 5'-direction to yield nucleoside 5'-phosphates.</text>
        <dbReference type="EC" id="3.1.13.1"/>
    </reaction>
</comment>
<dbReference type="NCBIfam" id="TIGR02063">
    <property type="entry name" value="RNase_R"/>
    <property type="match status" value="1"/>
</dbReference>
<evidence type="ECO:0000256" key="2">
    <source>
        <dbReference type="ARBA" id="ARBA00004496"/>
    </source>
</evidence>
<dbReference type="InterPro" id="IPR011805">
    <property type="entry name" value="RNase_R"/>
</dbReference>
<name>M1ZB91_9FIRM</name>
<dbReference type="SMART" id="SM00955">
    <property type="entry name" value="RNB"/>
    <property type="match status" value="1"/>
</dbReference>
<keyword evidence="11" id="KW-1185">Reference proteome</keyword>
<dbReference type="EC" id="3.1.13.1" evidence="8"/>
<evidence type="ECO:0000256" key="3">
    <source>
        <dbReference type="ARBA" id="ARBA00022490"/>
    </source>
</evidence>
<dbReference type="PANTHER" id="PTHR23355:SF9">
    <property type="entry name" value="DIS3-LIKE EXONUCLEASE 2"/>
    <property type="match status" value="1"/>
</dbReference>
<dbReference type="NCBIfam" id="TIGR00358">
    <property type="entry name" value="3_prime_RNase"/>
    <property type="match status" value="1"/>
</dbReference>
<keyword evidence="6 8" id="KW-0269">Exonuclease</keyword>
<dbReference type="AlphaFoldDB" id="M1ZB91"/>
<dbReference type="InterPro" id="IPR011129">
    <property type="entry name" value="CSD"/>
</dbReference>
<comment type="subcellular location">
    <subcellularLocation>
        <location evidence="2 8">Cytoplasm</location>
    </subcellularLocation>
</comment>
<comment type="function">
    <text evidence="8">3'-5' exoribonuclease that releases 5'-nucleoside monophosphates and is involved in maturation of structured RNAs.</text>
</comment>
<keyword evidence="5 8" id="KW-0378">Hydrolase</keyword>
<protein>
    <recommendedName>
        <fullName evidence="8">Ribonuclease R</fullName>
        <shortName evidence="8">RNase R</shortName>
        <ecNumber evidence="8">3.1.13.1</ecNumber>
    </recommendedName>
</protein>
<dbReference type="SMART" id="SM00316">
    <property type="entry name" value="S1"/>
    <property type="match status" value="1"/>
</dbReference>
<dbReference type="Pfam" id="PF00575">
    <property type="entry name" value="S1"/>
    <property type="match status" value="1"/>
</dbReference>
<dbReference type="InterPro" id="IPR013223">
    <property type="entry name" value="RNase_B_OB_dom"/>
</dbReference>
<dbReference type="CDD" id="cd04471">
    <property type="entry name" value="S1_RNase_R"/>
    <property type="match status" value="1"/>
</dbReference>
<dbReference type="HOGENOM" id="CLU_002333_4_1_9"/>
<evidence type="ECO:0000313" key="10">
    <source>
        <dbReference type="EMBL" id="SHD75894.1"/>
    </source>
</evidence>
<keyword evidence="7 8" id="KW-0694">RNA-binding</keyword>
<dbReference type="OrthoDB" id="9764149at2"/>
<keyword evidence="4 8" id="KW-0540">Nuclease</keyword>
<evidence type="ECO:0000256" key="6">
    <source>
        <dbReference type="ARBA" id="ARBA00022839"/>
    </source>
</evidence>
<organism evidence="10 11">
    <name type="scientific">[Clostridium] ultunense Esp</name>
    <dbReference type="NCBI Taxonomy" id="1288971"/>
    <lineage>
        <taxon>Bacteria</taxon>
        <taxon>Bacillati</taxon>
        <taxon>Bacillota</taxon>
        <taxon>Tissierellia</taxon>
        <taxon>Tissierellales</taxon>
        <taxon>Tepidimicrobiaceae</taxon>
        <taxon>Schnuerera</taxon>
    </lineage>
</organism>
<dbReference type="InterPro" id="IPR003029">
    <property type="entry name" value="S1_domain"/>
</dbReference>
<dbReference type="GO" id="GO:0006402">
    <property type="term" value="P:mRNA catabolic process"/>
    <property type="evidence" value="ECO:0007669"/>
    <property type="project" value="TreeGrafter"/>
</dbReference>
<feature type="domain" description="S1 motif" evidence="9">
    <location>
        <begin position="622"/>
        <end position="703"/>
    </location>
</feature>
<dbReference type="InterPro" id="IPR004476">
    <property type="entry name" value="RNase_II/RNase_R"/>
</dbReference>
<dbReference type="Proteomes" id="UP000245423">
    <property type="component" value="Chromosome 1"/>
</dbReference>
<dbReference type="EMBL" id="LT669839">
    <property type="protein sequence ID" value="SHD75894.1"/>
    <property type="molecule type" value="Genomic_DNA"/>
</dbReference>
<dbReference type="InterPro" id="IPR001900">
    <property type="entry name" value="RNase_II/R"/>
</dbReference>
<dbReference type="SMART" id="SM00357">
    <property type="entry name" value="CSP"/>
    <property type="match status" value="2"/>
</dbReference>
<dbReference type="InterPro" id="IPR040476">
    <property type="entry name" value="CSD2"/>
</dbReference>
<evidence type="ECO:0000313" key="11">
    <source>
        <dbReference type="Proteomes" id="UP000245423"/>
    </source>
</evidence>
<evidence type="ECO:0000256" key="5">
    <source>
        <dbReference type="ARBA" id="ARBA00022801"/>
    </source>
</evidence>
<gene>
    <name evidence="8 10" type="primary">rnr</name>
    <name evidence="10" type="ORF">CUESP1_0508</name>
</gene>
<evidence type="ECO:0000256" key="8">
    <source>
        <dbReference type="HAMAP-Rule" id="MF_01895"/>
    </source>
</evidence>
<sequence length="703" mass="81483">MGIKRNIINFMEERLYKPMLKEELATQFGLEGKEINAFYKVLEEMEKEGVIIKTRNDRYGLIHRMNLVVGRLEGNEKGFGFLVPDDKEKEDIFIPAEEMNGAIHGDRVVVRIISKGTVDRKDEGEVIRILERANETLVGTYESSKNFGFVIPDDSRIAYDVFIPKDHANGAKTNQKVVVEITRWPEKRRNPEGKIIDILGYVGEKGVDILSIIKQYKLPEEFPEKVEEQAKRIEQTVKEEDIKNRVDLKDLNTFTIDGADAKDLDDAVSIEKVGENYRLGVHIADVSHYVPERSPLDKEAYKRGNSVYLVDRVIPMLPKELSNGICSLNPNVDRLTLSIFMEIDRNGNVVDHEIVEGVIRSKARLVYDDVSDLLENDNYKAFDKLDKIVEDLKLMEELSHILYERREGRGSIDFDFPEARIILDEEGVPVDIVKEDRRIANRMIEEFMLVCNETIAEYMYWSEVPFLYRVHEEPDMEKINSFNKFVHNFGYMIKGTQEVHPKELQRLTKEVKGKKEETLINTLLLRSLKKARYSSEPDIHFGLAAKYYSHYTAPIRRYPDLQIHRILKSFYKGKLNPQEQAKLEAILPKVAEHTSITERTAEEAERAVDDLKVAEYMSKRIGNIYEGIVSSLTHFGMYVQLENTVEGLVHFSNMLDDYYEFDEDNYYIIGEFTRKKYKLGDTVRIKVIKADLVKRTVDFMLLS</sequence>
<evidence type="ECO:0000256" key="7">
    <source>
        <dbReference type="ARBA" id="ARBA00022884"/>
    </source>
</evidence>
<dbReference type="GO" id="GO:0003723">
    <property type="term" value="F:RNA binding"/>
    <property type="evidence" value="ECO:0007669"/>
    <property type="project" value="UniProtKB-UniRule"/>
</dbReference>
<dbReference type="HAMAP" id="MF_01895">
    <property type="entry name" value="RNase_R"/>
    <property type="match status" value="1"/>
</dbReference>
<dbReference type="GO" id="GO:0008859">
    <property type="term" value="F:exoribonuclease II activity"/>
    <property type="evidence" value="ECO:0007669"/>
    <property type="project" value="UniProtKB-UniRule"/>
</dbReference>
<dbReference type="PROSITE" id="PS50126">
    <property type="entry name" value="S1"/>
    <property type="match status" value="1"/>
</dbReference>
<dbReference type="FunFam" id="2.40.50.140:FF:000219">
    <property type="entry name" value="Ribonuclease R"/>
    <property type="match status" value="1"/>
</dbReference>
<dbReference type="Pfam" id="PF00773">
    <property type="entry name" value="RNB"/>
    <property type="match status" value="1"/>
</dbReference>
<dbReference type="SUPFAM" id="SSF50249">
    <property type="entry name" value="Nucleic acid-binding proteins"/>
    <property type="match status" value="4"/>
</dbReference>
<dbReference type="InterPro" id="IPR050180">
    <property type="entry name" value="RNR_Ribonuclease"/>
</dbReference>
<reference evidence="10 11" key="1">
    <citation type="submission" date="2016-11" db="EMBL/GenBank/DDBJ databases">
        <authorList>
            <person name="Manzoor S."/>
        </authorList>
    </citation>
    <scope>NUCLEOTIDE SEQUENCE [LARGE SCALE GENOMIC DNA]</scope>
    <source>
        <strain evidence="10">Clostridium ultunense strain Esp</strain>
    </source>
</reference>
<evidence type="ECO:0000256" key="4">
    <source>
        <dbReference type="ARBA" id="ARBA00022722"/>
    </source>
</evidence>
<dbReference type="InterPro" id="IPR012340">
    <property type="entry name" value="NA-bd_OB-fold"/>
</dbReference>
<dbReference type="Pfam" id="PF17876">
    <property type="entry name" value="CSD2"/>
    <property type="match status" value="1"/>
</dbReference>